<feature type="non-terminal residue" evidence="7">
    <location>
        <position position="725"/>
    </location>
</feature>
<dbReference type="CDD" id="cd15040">
    <property type="entry name" value="7tmB2_Adhesion"/>
    <property type="match status" value="1"/>
</dbReference>
<feature type="transmembrane region" description="Helical" evidence="5">
    <location>
        <begin position="539"/>
        <end position="562"/>
    </location>
</feature>
<dbReference type="InterPro" id="IPR017981">
    <property type="entry name" value="GPCR_2-like_7TM"/>
</dbReference>
<gene>
    <name evidence="7" type="ORF">B7P43_G08641</name>
</gene>
<dbReference type="InParanoid" id="A0A2J7Q5Y5"/>
<dbReference type="InterPro" id="IPR046338">
    <property type="entry name" value="GAIN_dom_sf"/>
</dbReference>
<evidence type="ECO:0000256" key="1">
    <source>
        <dbReference type="ARBA" id="ARBA00004141"/>
    </source>
</evidence>
<dbReference type="GO" id="GO:0016020">
    <property type="term" value="C:membrane"/>
    <property type="evidence" value="ECO:0007669"/>
    <property type="project" value="UniProtKB-SubCell"/>
</dbReference>
<reference evidence="7 8" key="1">
    <citation type="submission" date="2017-12" db="EMBL/GenBank/DDBJ databases">
        <title>Hemimetabolous genomes reveal molecular basis of termite eusociality.</title>
        <authorList>
            <person name="Harrison M.C."/>
            <person name="Jongepier E."/>
            <person name="Robertson H.M."/>
            <person name="Arning N."/>
            <person name="Bitard-Feildel T."/>
            <person name="Chao H."/>
            <person name="Childers C.P."/>
            <person name="Dinh H."/>
            <person name="Doddapaneni H."/>
            <person name="Dugan S."/>
            <person name="Gowin J."/>
            <person name="Greiner C."/>
            <person name="Han Y."/>
            <person name="Hu H."/>
            <person name="Hughes D.S.T."/>
            <person name="Huylmans A.-K."/>
            <person name="Kemena C."/>
            <person name="Kremer L.P.M."/>
            <person name="Lee S.L."/>
            <person name="Lopez-Ezquerra A."/>
            <person name="Mallet L."/>
            <person name="Monroy-Kuhn J.M."/>
            <person name="Moser A."/>
            <person name="Murali S.C."/>
            <person name="Muzny D.M."/>
            <person name="Otani S."/>
            <person name="Piulachs M.-D."/>
            <person name="Poelchau M."/>
            <person name="Qu J."/>
            <person name="Schaub F."/>
            <person name="Wada-Katsumata A."/>
            <person name="Worley K.C."/>
            <person name="Xie Q."/>
            <person name="Ylla G."/>
            <person name="Poulsen M."/>
            <person name="Gibbs R.A."/>
            <person name="Schal C."/>
            <person name="Richards S."/>
            <person name="Belles X."/>
            <person name="Korb J."/>
            <person name="Bornberg-Bauer E."/>
        </authorList>
    </citation>
    <scope>NUCLEOTIDE SEQUENCE [LARGE SCALE GENOMIC DNA]</scope>
    <source>
        <tissue evidence="7">Whole body</tissue>
    </source>
</reference>
<keyword evidence="2 5" id="KW-0812">Transmembrane</keyword>
<dbReference type="Proteomes" id="UP000235965">
    <property type="component" value="Unassembled WGS sequence"/>
</dbReference>
<dbReference type="GO" id="GO:0007166">
    <property type="term" value="P:cell surface receptor signaling pathway"/>
    <property type="evidence" value="ECO:0007669"/>
    <property type="project" value="InterPro"/>
</dbReference>
<keyword evidence="4 5" id="KW-0472">Membrane</keyword>
<dbReference type="FunCoup" id="A0A2J7Q5Y5">
    <property type="interactions" value="95"/>
</dbReference>
<dbReference type="PANTHER" id="PTHR47767:SF1">
    <property type="entry name" value="ADHESION G PROTEIN-COUPLED RECEPTOR G7"/>
    <property type="match status" value="1"/>
</dbReference>
<sequence>RSTEVCPQDVTYDESKPLNWKSTLRGSTCVSTELCLEGDGVPVHRKCSGDFIHGARWNKPSGKCINRNISHVTRSLYELALSSTSKNACYYEGLAGEVASLVSNPSLLTTADIYFVSRIMNELAKIKETIPSLTTIIHILNNVQKANGAYVKLSQTYFNSTNILLDSLQRLMERITIGSKYRDDGLLLAITSQIIVQVSDPIMSNVTGLVLLRNENISNSSPMPTHGYKSFEELTIKPLKTNDNNPDFLQNLNNVEVAVWVPEDVIMEYVKGDKNSSWYDHSPDCKNYMFSLLKNTENRPKIVIVVFYDDHIFQNIYKAENSLHFEHSSNGHDSIVVSRVVSVSIPGYSPDLPMPIPIVFRPLVNVSSIHGAKERQCTFWDFTYNSSSASSSLGGWSREGCVYAGNALSDTTKFGNISSLLNVLDVCVCTHLTHFSELLIGVQDRSTTAYGFVERDYHHKKALDIISLMGCSLSLFGVLGIAVTAIVFKSWRQKPGTKILLQLSLALGIQMVIFILSSADITECPTFEQTITCTIIGALLHYSILAAFAWMLITALLQFFRYVRVLGATRPPRFFLKAMIFGWVVPVIPVLLVLALAPSSYIPPSPESTILCYPSGLPLYFGILLPIGLIVATNLVVYVTIICSIAKIPNRRDICEGSPPLVLQQLRLGFVLFFLLGLSWLFGMMAALGAGFVFSYLFCVSGTVQGFVLFLFFVVCDPSTRNLWT</sequence>
<evidence type="ECO:0000313" key="8">
    <source>
        <dbReference type="Proteomes" id="UP000235965"/>
    </source>
</evidence>
<feature type="transmembrane region" description="Helical" evidence="5">
    <location>
        <begin position="500"/>
        <end position="519"/>
    </location>
</feature>
<feature type="transmembrane region" description="Helical" evidence="5">
    <location>
        <begin position="574"/>
        <end position="597"/>
    </location>
</feature>
<protein>
    <recommendedName>
        <fullName evidence="6">G-protein coupled receptors family 2 profile 2 domain-containing protein</fullName>
    </recommendedName>
</protein>
<feature type="transmembrane region" description="Helical" evidence="5">
    <location>
        <begin position="617"/>
        <end position="645"/>
    </location>
</feature>
<feature type="non-terminal residue" evidence="7">
    <location>
        <position position="1"/>
    </location>
</feature>
<evidence type="ECO:0000256" key="4">
    <source>
        <dbReference type="ARBA" id="ARBA00023136"/>
    </source>
</evidence>
<feature type="transmembrane region" description="Helical" evidence="5">
    <location>
        <begin position="666"/>
        <end position="688"/>
    </location>
</feature>
<organism evidence="7 8">
    <name type="scientific">Cryptotermes secundus</name>
    <dbReference type="NCBI Taxonomy" id="105785"/>
    <lineage>
        <taxon>Eukaryota</taxon>
        <taxon>Metazoa</taxon>
        <taxon>Ecdysozoa</taxon>
        <taxon>Arthropoda</taxon>
        <taxon>Hexapoda</taxon>
        <taxon>Insecta</taxon>
        <taxon>Pterygota</taxon>
        <taxon>Neoptera</taxon>
        <taxon>Polyneoptera</taxon>
        <taxon>Dictyoptera</taxon>
        <taxon>Blattodea</taxon>
        <taxon>Blattoidea</taxon>
        <taxon>Termitoidae</taxon>
        <taxon>Kalotermitidae</taxon>
        <taxon>Cryptotermitinae</taxon>
        <taxon>Cryptotermes</taxon>
    </lineage>
</organism>
<proteinExistence type="predicted"/>
<keyword evidence="3 5" id="KW-1133">Transmembrane helix</keyword>
<evidence type="ECO:0000256" key="3">
    <source>
        <dbReference type="ARBA" id="ARBA00022989"/>
    </source>
</evidence>
<dbReference type="EMBL" id="NEVH01017542">
    <property type="protein sequence ID" value="PNF24001.1"/>
    <property type="molecule type" value="Genomic_DNA"/>
</dbReference>
<dbReference type="InterPro" id="IPR000832">
    <property type="entry name" value="GPCR_2_secretin-like"/>
</dbReference>
<comment type="subcellular location">
    <subcellularLocation>
        <location evidence="1">Membrane</location>
        <topology evidence="1">Multi-pass membrane protein</topology>
    </subcellularLocation>
</comment>
<dbReference type="PANTHER" id="PTHR47767">
    <property type="entry name" value="ADHESION G PROTEIN-COUPLED RECEPTOR G7"/>
    <property type="match status" value="1"/>
</dbReference>
<dbReference type="Pfam" id="PF00002">
    <property type="entry name" value="7tm_2"/>
    <property type="match status" value="1"/>
</dbReference>
<dbReference type="STRING" id="105785.A0A2J7Q5Y5"/>
<dbReference type="Gene3D" id="2.60.220.50">
    <property type="match status" value="1"/>
</dbReference>
<feature type="transmembrane region" description="Helical" evidence="5">
    <location>
        <begin position="465"/>
        <end position="488"/>
    </location>
</feature>
<dbReference type="GO" id="GO:0004930">
    <property type="term" value="F:G protein-coupled receptor activity"/>
    <property type="evidence" value="ECO:0007669"/>
    <property type="project" value="InterPro"/>
</dbReference>
<evidence type="ECO:0000313" key="7">
    <source>
        <dbReference type="EMBL" id="PNF24001.1"/>
    </source>
</evidence>
<dbReference type="PROSITE" id="PS50261">
    <property type="entry name" value="G_PROTEIN_RECEP_F2_4"/>
    <property type="match status" value="1"/>
</dbReference>
<accession>A0A2J7Q5Y5</accession>
<comment type="caution">
    <text evidence="7">The sequence shown here is derived from an EMBL/GenBank/DDBJ whole genome shotgun (WGS) entry which is preliminary data.</text>
</comment>
<keyword evidence="8" id="KW-1185">Reference proteome</keyword>
<evidence type="ECO:0000259" key="6">
    <source>
        <dbReference type="PROSITE" id="PS50261"/>
    </source>
</evidence>
<feature type="transmembrane region" description="Helical" evidence="5">
    <location>
        <begin position="694"/>
        <end position="716"/>
    </location>
</feature>
<dbReference type="Gene3D" id="1.20.1070.10">
    <property type="entry name" value="Rhodopsin 7-helix transmembrane proteins"/>
    <property type="match status" value="1"/>
</dbReference>
<feature type="domain" description="G-protein coupled receptors family 2 profile 2" evidence="6">
    <location>
        <begin position="463"/>
        <end position="717"/>
    </location>
</feature>
<dbReference type="FunFam" id="1.20.1070.10:FF:000290">
    <property type="entry name" value="GG11888"/>
    <property type="match status" value="1"/>
</dbReference>
<dbReference type="InterPro" id="IPR053066">
    <property type="entry name" value="ADGR_G7"/>
</dbReference>
<dbReference type="OrthoDB" id="10037534at2759"/>
<evidence type="ECO:0000256" key="2">
    <source>
        <dbReference type="ARBA" id="ARBA00022692"/>
    </source>
</evidence>
<evidence type="ECO:0000256" key="5">
    <source>
        <dbReference type="SAM" id="Phobius"/>
    </source>
</evidence>
<name>A0A2J7Q5Y5_9NEOP</name>
<dbReference type="AlphaFoldDB" id="A0A2J7Q5Y5"/>